<feature type="transmembrane region" description="Helical" evidence="8">
    <location>
        <begin position="6"/>
        <end position="26"/>
    </location>
</feature>
<comment type="caution">
    <text evidence="9">The sequence shown here is derived from an EMBL/GenBank/DDBJ whole genome shotgun (WGS) entry which is preliminary data.</text>
</comment>
<evidence type="ECO:0000256" key="6">
    <source>
        <dbReference type="ARBA" id="ARBA00023136"/>
    </source>
</evidence>
<comment type="similarity">
    <text evidence="2">Belongs to the DoxX family.</text>
</comment>
<proteinExistence type="inferred from homology"/>
<dbReference type="InterPro" id="IPR051907">
    <property type="entry name" value="DoxX-like_oxidoreductase"/>
</dbReference>
<keyword evidence="3" id="KW-1003">Cell membrane</keyword>
<comment type="subcellular location">
    <subcellularLocation>
        <location evidence="1">Cell membrane</location>
        <topology evidence="1">Multi-pass membrane protein</topology>
    </subcellularLocation>
</comment>
<keyword evidence="6 8" id="KW-0472">Membrane</keyword>
<sequence length="164" mass="17122">MRQTAYDVAALVARIVLGVVLLAHGLQKATVGMGRTIDGFEEMGVPLPPVSAAFAMIVEIGAGVLLILGLFTPLAGVLVLVNMLGAFLFVHREAGVFVREGGWELVAMIGLLGLLLAAGGAGRYSLDHVLFGRRGGFGFGRRHSTAPHTVAPPLDLPRRDNSGG</sequence>
<dbReference type="PANTHER" id="PTHR33452">
    <property type="entry name" value="OXIDOREDUCTASE CATD-RELATED"/>
    <property type="match status" value="1"/>
</dbReference>
<dbReference type="AlphaFoldDB" id="A0A840P1A8"/>
<dbReference type="PANTHER" id="PTHR33452:SF1">
    <property type="entry name" value="INNER MEMBRANE PROTEIN YPHA-RELATED"/>
    <property type="match status" value="1"/>
</dbReference>
<keyword evidence="10" id="KW-1185">Reference proteome</keyword>
<accession>A0A840P1A8</accession>
<evidence type="ECO:0000256" key="4">
    <source>
        <dbReference type="ARBA" id="ARBA00022692"/>
    </source>
</evidence>
<evidence type="ECO:0000313" key="10">
    <source>
        <dbReference type="Proteomes" id="UP000578449"/>
    </source>
</evidence>
<keyword evidence="4 8" id="KW-0812">Transmembrane</keyword>
<dbReference type="Proteomes" id="UP000578449">
    <property type="component" value="Unassembled WGS sequence"/>
</dbReference>
<evidence type="ECO:0000256" key="1">
    <source>
        <dbReference type="ARBA" id="ARBA00004651"/>
    </source>
</evidence>
<gene>
    <name evidence="9" type="ORF">HNP84_004780</name>
</gene>
<keyword evidence="5 8" id="KW-1133">Transmembrane helix</keyword>
<reference evidence="9 10" key="1">
    <citation type="submission" date="2020-08" db="EMBL/GenBank/DDBJ databases">
        <title>Genomic Encyclopedia of Type Strains, Phase IV (KMG-IV): sequencing the most valuable type-strain genomes for metagenomic binning, comparative biology and taxonomic classification.</title>
        <authorList>
            <person name="Goeker M."/>
        </authorList>
    </citation>
    <scope>NUCLEOTIDE SEQUENCE [LARGE SCALE GENOMIC DNA]</scope>
    <source>
        <strain evidence="9 10">DSM 45615</strain>
    </source>
</reference>
<feature type="transmembrane region" description="Helical" evidence="8">
    <location>
        <begin position="74"/>
        <end position="90"/>
    </location>
</feature>
<protein>
    <submittedName>
        <fullName evidence="9">Putative oxidoreductase</fullName>
    </submittedName>
</protein>
<evidence type="ECO:0000256" key="2">
    <source>
        <dbReference type="ARBA" id="ARBA00006679"/>
    </source>
</evidence>
<evidence type="ECO:0000256" key="3">
    <source>
        <dbReference type="ARBA" id="ARBA00022475"/>
    </source>
</evidence>
<dbReference type="Pfam" id="PF07681">
    <property type="entry name" value="DoxX"/>
    <property type="match status" value="1"/>
</dbReference>
<dbReference type="RefSeq" id="WP_185052006.1">
    <property type="nucleotide sequence ID" value="NZ_BAABIX010000042.1"/>
</dbReference>
<evidence type="ECO:0000256" key="7">
    <source>
        <dbReference type="SAM" id="MobiDB-lite"/>
    </source>
</evidence>
<evidence type="ECO:0000256" key="8">
    <source>
        <dbReference type="SAM" id="Phobius"/>
    </source>
</evidence>
<dbReference type="InterPro" id="IPR032808">
    <property type="entry name" value="DoxX"/>
</dbReference>
<organism evidence="9 10">
    <name type="scientific">Thermocatellispora tengchongensis</name>
    <dbReference type="NCBI Taxonomy" id="1073253"/>
    <lineage>
        <taxon>Bacteria</taxon>
        <taxon>Bacillati</taxon>
        <taxon>Actinomycetota</taxon>
        <taxon>Actinomycetes</taxon>
        <taxon>Streptosporangiales</taxon>
        <taxon>Streptosporangiaceae</taxon>
        <taxon>Thermocatellispora</taxon>
    </lineage>
</organism>
<feature type="transmembrane region" description="Helical" evidence="8">
    <location>
        <begin position="102"/>
        <end position="121"/>
    </location>
</feature>
<evidence type="ECO:0000313" key="9">
    <source>
        <dbReference type="EMBL" id="MBB5135044.1"/>
    </source>
</evidence>
<feature type="region of interest" description="Disordered" evidence="7">
    <location>
        <begin position="142"/>
        <end position="164"/>
    </location>
</feature>
<evidence type="ECO:0000256" key="5">
    <source>
        <dbReference type="ARBA" id="ARBA00022989"/>
    </source>
</evidence>
<dbReference type="GO" id="GO:0005886">
    <property type="term" value="C:plasma membrane"/>
    <property type="evidence" value="ECO:0007669"/>
    <property type="project" value="UniProtKB-SubCell"/>
</dbReference>
<dbReference type="EMBL" id="JACHGN010000010">
    <property type="protein sequence ID" value="MBB5135044.1"/>
    <property type="molecule type" value="Genomic_DNA"/>
</dbReference>
<name>A0A840P1A8_9ACTN</name>